<protein>
    <submittedName>
        <fullName evidence="3">Uncharacterized protein</fullName>
    </submittedName>
</protein>
<evidence type="ECO:0000313" key="4">
    <source>
        <dbReference type="Proteomes" id="UP001152795"/>
    </source>
</evidence>
<dbReference type="EMBL" id="CACRXK020001323">
    <property type="protein sequence ID" value="CAB3988435.1"/>
    <property type="molecule type" value="Genomic_DNA"/>
</dbReference>
<comment type="caution">
    <text evidence="3">The sequence shown here is derived from an EMBL/GenBank/DDBJ whole genome shotgun (WGS) entry which is preliminary data.</text>
</comment>
<feature type="compositionally biased region" description="Basic and acidic residues" evidence="2">
    <location>
        <begin position="632"/>
        <end position="643"/>
    </location>
</feature>
<feature type="coiled-coil region" evidence="1">
    <location>
        <begin position="251"/>
        <end position="511"/>
    </location>
</feature>
<feature type="compositionally biased region" description="Polar residues" evidence="2">
    <location>
        <begin position="544"/>
        <end position="556"/>
    </location>
</feature>
<feature type="region of interest" description="Disordered" evidence="2">
    <location>
        <begin position="544"/>
        <end position="572"/>
    </location>
</feature>
<feature type="compositionally biased region" description="Polar residues" evidence="2">
    <location>
        <begin position="738"/>
        <end position="752"/>
    </location>
</feature>
<proteinExistence type="predicted"/>
<dbReference type="AlphaFoldDB" id="A0A6S7G9P2"/>
<sequence length="765" mass="87385">MEETSTRLYRMGKYTHVNCRQCKLTKTSNNHHVSLRRNSSERRYSYANNCAEIMRQECIPSTRQEARNASDYSTRSASDLYSSDAQESCINSAQESCINCANCSCESQAGERLHAAGKELGYRGKKGLKTRSRSVAGQKQNGQRFLTRSTSCGNVRYADYRANESCTSSGTDSECSDTFESSSNTAGTCLECRGDVKSLKSSKGMSSMPDLMRGLNNNNNTQDGASVLAGNNHLGLEVMLSLINGPMQSVIDSKDEKIRSQERIIERLECENKQIKSERQPGDATKIFTLEKTLENCVRQIEQLEEANKTAQEKVRLLEDLRKNDKECIDILRAQTNDLETKLTKSDERVREAEKDGKSQNQWLKQHYEKQIAELQGALRAKETKLRDMDKVKSRVAKQKLDLENQRNSENELHAKMCEQVLELKRDLQLHQTRLNILEREKRSLEENLSQSENLQRQDQKSSYVLQMKIVEMQEKLDLSYRKNEELDKQREISEAKRQVLEEKLKQAMIKSPAKWQLSVERVPKEGLSDLGEVDASYTTKINKANSPNMQQPTRLNETKPDNSDRGTTVLNRPMSLDMNDVLREKVAELQKKLYKGQQTMYEGERVSNEAHVQDLNYCEHEKSLQEKWGMKEQSCDNARPDSMDETVPVRDLPLKKMEPTFTGDKRRPSSDDSSSASSSASSSRRGSAESPRSERRQLKVLKVRKVSKENISQFQQNAANMMFFNRQSSLKDVRENPSGSSEKLNLGNNRPTAFRQVKERTIKM</sequence>
<name>A0A6S7G9P2_PARCT</name>
<feature type="region of interest" description="Disordered" evidence="2">
    <location>
        <begin position="732"/>
        <end position="753"/>
    </location>
</feature>
<keyword evidence="1" id="KW-0175">Coiled coil</keyword>
<dbReference type="OrthoDB" id="5980147at2759"/>
<dbReference type="Proteomes" id="UP001152795">
    <property type="component" value="Unassembled WGS sequence"/>
</dbReference>
<evidence type="ECO:0000313" key="3">
    <source>
        <dbReference type="EMBL" id="CAB3988435.1"/>
    </source>
</evidence>
<evidence type="ECO:0000256" key="2">
    <source>
        <dbReference type="SAM" id="MobiDB-lite"/>
    </source>
</evidence>
<reference evidence="3" key="1">
    <citation type="submission" date="2020-04" db="EMBL/GenBank/DDBJ databases">
        <authorList>
            <person name="Alioto T."/>
            <person name="Alioto T."/>
            <person name="Gomez Garrido J."/>
        </authorList>
    </citation>
    <scope>NUCLEOTIDE SEQUENCE</scope>
    <source>
        <strain evidence="3">A484AB</strain>
    </source>
</reference>
<keyword evidence="4" id="KW-1185">Reference proteome</keyword>
<evidence type="ECO:0000256" key="1">
    <source>
        <dbReference type="SAM" id="Coils"/>
    </source>
</evidence>
<feature type="region of interest" description="Disordered" evidence="2">
    <location>
        <begin position="632"/>
        <end position="701"/>
    </location>
</feature>
<organism evidence="3 4">
    <name type="scientific">Paramuricea clavata</name>
    <name type="common">Red gorgonian</name>
    <name type="synonym">Violescent sea-whip</name>
    <dbReference type="NCBI Taxonomy" id="317549"/>
    <lineage>
        <taxon>Eukaryota</taxon>
        <taxon>Metazoa</taxon>
        <taxon>Cnidaria</taxon>
        <taxon>Anthozoa</taxon>
        <taxon>Octocorallia</taxon>
        <taxon>Malacalcyonacea</taxon>
        <taxon>Plexauridae</taxon>
        <taxon>Paramuricea</taxon>
    </lineage>
</organism>
<gene>
    <name evidence="3" type="ORF">PACLA_8A048937</name>
</gene>
<feature type="compositionally biased region" description="Low complexity" evidence="2">
    <location>
        <begin position="672"/>
        <end position="691"/>
    </location>
</feature>
<accession>A0A6S7G9P2</accession>
<feature type="compositionally biased region" description="Basic and acidic residues" evidence="2">
    <location>
        <begin position="653"/>
        <end position="671"/>
    </location>
</feature>